<evidence type="ECO:0000313" key="3">
    <source>
        <dbReference type="EMBL" id="GGB93222.1"/>
    </source>
</evidence>
<dbReference type="RefSeq" id="WP_188768936.1">
    <property type="nucleotide sequence ID" value="NZ_BMHK01000004.1"/>
</dbReference>
<gene>
    <name evidence="3" type="ORF">GCM10011494_09560</name>
</gene>
<evidence type="ECO:0000256" key="1">
    <source>
        <dbReference type="SAM" id="Phobius"/>
    </source>
</evidence>
<keyword evidence="1" id="KW-1133">Transmembrane helix</keyword>
<reference evidence="3" key="2">
    <citation type="submission" date="2020-09" db="EMBL/GenBank/DDBJ databases">
        <authorList>
            <person name="Sun Q."/>
            <person name="Zhou Y."/>
        </authorList>
    </citation>
    <scope>NUCLEOTIDE SEQUENCE</scope>
    <source>
        <strain evidence="3">CGMCC 1.15095</strain>
    </source>
</reference>
<accession>A0A916X4K9</accession>
<evidence type="ECO:0000313" key="4">
    <source>
        <dbReference type="Proteomes" id="UP000608154"/>
    </source>
</evidence>
<dbReference type="EMBL" id="BMHK01000004">
    <property type="protein sequence ID" value="GGB93222.1"/>
    <property type="molecule type" value="Genomic_DNA"/>
</dbReference>
<reference evidence="3" key="1">
    <citation type="journal article" date="2014" name="Int. J. Syst. Evol. Microbiol.">
        <title>Complete genome sequence of Corynebacterium casei LMG S-19264T (=DSM 44701T), isolated from a smear-ripened cheese.</title>
        <authorList>
            <consortium name="US DOE Joint Genome Institute (JGI-PGF)"/>
            <person name="Walter F."/>
            <person name="Albersmeier A."/>
            <person name="Kalinowski J."/>
            <person name="Ruckert C."/>
        </authorList>
    </citation>
    <scope>NUCLEOTIDE SEQUENCE</scope>
    <source>
        <strain evidence="3">CGMCC 1.15095</strain>
    </source>
</reference>
<keyword evidence="2" id="KW-0732">Signal</keyword>
<organism evidence="3 4">
    <name type="scientific">Novosphingobium endophyticum</name>
    <dbReference type="NCBI Taxonomy" id="1955250"/>
    <lineage>
        <taxon>Bacteria</taxon>
        <taxon>Pseudomonadati</taxon>
        <taxon>Pseudomonadota</taxon>
        <taxon>Alphaproteobacteria</taxon>
        <taxon>Sphingomonadales</taxon>
        <taxon>Sphingomonadaceae</taxon>
        <taxon>Novosphingobium</taxon>
    </lineage>
</organism>
<comment type="caution">
    <text evidence="3">The sequence shown here is derived from an EMBL/GenBank/DDBJ whole genome shotgun (WGS) entry which is preliminary data.</text>
</comment>
<protein>
    <submittedName>
        <fullName evidence="3">Uncharacterized protein</fullName>
    </submittedName>
</protein>
<dbReference type="AlphaFoldDB" id="A0A916X4K9"/>
<proteinExistence type="predicted"/>
<evidence type="ECO:0000256" key="2">
    <source>
        <dbReference type="SAM" id="SignalP"/>
    </source>
</evidence>
<feature type="transmembrane region" description="Helical" evidence="1">
    <location>
        <begin position="46"/>
        <end position="65"/>
    </location>
</feature>
<keyword evidence="4" id="KW-1185">Reference proteome</keyword>
<name>A0A916X4K9_9SPHN</name>
<keyword evidence="1" id="KW-0812">Transmembrane</keyword>
<sequence>MRLKKLLTAVAVSSLIATPALANEAASLSVAKAATSAKKSNKLNGTTIAVGLLATAAVVGGILAITDDNDDSDSN</sequence>
<dbReference type="Proteomes" id="UP000608154">
    <property type="component" value="Unassembled WGS sequence"/>
</dbReference>
<keyword evidence="1" id="KW-0472">Membrane</keyword>
<feature type="chain" id="PRO_5037471123" evidence="2">
    <location>
        <begin position="23"/>
        <end position="75"/>
    </location>
</feature>
<feature type="signal peptide" evidence="2">
    <location>
        <begin position="1"/>
        <end position="22"/>
    </location>
</feature>